<evidence type="ECO:0000256" key="5">
    <source>
        <dbReference type="ARBA" id="ARBA00024937"/>
    </source>
</evidence>
<dbReference type="SUPFAM" id="SSF46785">
    <property type="entry name" value="Winged helix' DNA-binding domain"/>
    <property type="match status" value="1"/>
</dbReference>
<organism evidence="8">
    <name type="scientific">Herbiconiux sp. A18JL235</name>
    <dbReference type="NCBI Taxonomy" id="3152363"/>
    <lineage>
        <taxon>Bacteria</taxon>
        <taxon>Bacillati</taxon>
        <taxon>Actinomycetota</taxon>
        <taxon>Actinomycetes</taxon>
        <taxon>Micrococcales</taxon>
        <taxon>Microbacteriaceae</taxon>
        <taxon>Herbiconiux</taxon>
    </lineage>
</organism>
<comment type="function">
    <text evidence="5">Repressor of the lactose catabolism operon. Galactose-6-phosphate is the inducer.</text>
</comment>
<evidence type="ECO:0000256" key="2">
    <source>
        <dbReference type="ARBA" id="ARBA00022491"/>
    </source>
</evidence>
<feature type="domain" description="HTH deoR-type" evidence="7">
    <location>
        <begin position="5"/>
        <end position="60"/>
    </location>
</feature>
<evidence type="ECO:0000256" key="1">
    <source>
        <dbReference type="ARBA" id="ARBA00021390"/>
    </source>
</evidence>
<dbReference type="EMBL" id="CP162511">
    <property type="protein sequence ID" value="XDI04166.1"/>
    <property type="molecule type" value="Genomic_DNA"/>
</dbReference>
<evidence type="ECO:0000259" key="7">
    <source>
        <dbReference type="PROSITE" id="PS51000"/>
    </source>
</evidence>
<keyword evidence="3" id="KW-0805">Transcription regulation</keyword>
<dbReference type="PANTHER" id="PTHR30363">
    <property type="entry name" value="HTH-TYPE TRANSCRIPTIONAL REGULATOR SRLR-RELATED"/>
    <property type="match status" value="1"/>
</dbReference>
<dbReference type="InterPro" id="IPR050313">
    <property type="entry name" value="Carb_Metab_HTH_regulators"/>
</dbReference>
<dbReference type="PRINTS" id="PR00037">
    <property type="entry name" value="HTHLACR"/>
</dbReference>
<dbReference type="Pfam" id="PF00455">
    <property type="entry name" value="DeoRC"/>
    <property type="match status" value="1"/>
</dbReference>
<accession>A0AB39BCM1</accession>
<reference evidence="8" key="1">
    <citation type="submission" date="2024-05" db="EMBL/GenBank/DDBJ databases">
        <title>Herbiconiux sp. A18JL235.</title>
        <authorList>
            <person name="Zhang G."/>
        </authorList>
    </citation>
    <scope>NUCLEOTIDE SEQUENCE</scope>
    <source>
        <strain evidence="8">A18JL235</strain>
    </source>
</reference>
<dbReference type="InterPro" id="IPR001034">
    <property type="entry name" value="DeoR_HTH"/>
</dbReference>
<dbReference type="InterPro" id="IPR036388">
    <property type="entry name" value="WH-like_DNA-bd_sf"/>
</dbReference>
<evidence type="ECO:0000256" key="3">
    <source>
        <dbReference type="ARBA" id="ARBA00023015"/>
    </source>
</evidence>
<protein>
    <recommendedName>
        <fullName evidence="1">Lactose phosphotransferase system repressor</fullName>
    </recommendedName>
</protein>
<name>A0AB39BCM1_9MICO</name>
<dbReference type="AlphaFoldDB" id="A0AB39BCM1"/>
<dbReference type="GO" id="GO:0003677">
    <property type="term" value="F:DNA binding"/>
    <property type="evidence" value="ECO:0007669"/>
    <property type="project" value="UniProtKB-KW"/>
</dbReference>
<dbReference type="PANTHER" id="PTHR30363:SF4">
    <property type="entry name" value="GLYCEROL-3-PHOSPHATE REGULON REPRESSOR"/>
    <property type="match status" value="1"/>
</dbReference>
<dbReference type="InterPro" id="IPR036390">
    <property type="entry name" value="WH_DNA-bd_sf"/>
</dbReference>
<evidence type="ECO:0000256" key="6">
    <source>
        <dbReference type="SAM" id="MobiDB-lite"/>
    </source>
</evidence>
<dbReference type="GO" id="GO:0003700">
    <property type="term" value="F:DNA-binding transcription factor activity"/>
    <property type="evidence" value="ECO:0007669"/>
    <property type="project" value="InterPro"/>
</dbReference>
<dbReference type="Gene3D" id="3.40.50.1360">
    <property type="match status" value="1"/>
</dbReference>
<dbReference type="SUPFAM" id="SSF100950">
    <property type="entry name" value="NagB/RpiA/CoA transferase-like"/>
    <property type="match status" value="1"/>
</dbReference>
<dbReference type="Gene3D" id="1.10.10.10">
    <property type="entry name" value="Winged helix-like DNA-binding domain superfamily/Winged helix DNA-binding domain"/>
    <property type="match status" value="1"/>
</dbReference>
<keyword evidence="8" id="KW-0238">DNA-binding</keyword>
<evidence type="ECO:0000256" key="4">
    <source>
        <dbReference type="ARBA" id="ARBA00023163"/>
    </source>
</evidence>
<dbReference type="InterPro" id="IPR014036">
    <property type="entry name" value="DeoR-like_C"/>
</dbReference>
<proteinExistence type="predicted"/>
<evidence type="ECO:0000313" key="8">
    <source>
        <dbReference type="EMBL" id="XDI04166.1"/>
    </source>
</evidence>
<sequence>MMYPAERHAAILDAARRTGGEVSVQHLVELLEVTPETVRRDLGALERRGLLRRRHGGAVLTARAPFESPLSLRGLAESAERRAVAEAVVAVLPEEGSVLLDSGTMTLEIARTLAARATGGSLLVVTTSLPVALLLARHPRLDALLLPGRVRAVTQAVVGAATEQRLTELQVDAAVLGANGVTPGRGAFTTVPEEAAVKERMLGAAGHRILAVLASKFDSPSFSRFATLDRFDTVVTDTRLDTELAARVEDDGPELVLAGEHPGSRSTSIPKGIHV</sequence>
<dbReference type="InterPro" id="IPR037171">
    <property type="entry name" value="NagB/RpiA_transferase-like"/>
</dbReference>
<dbReference type="PROSITE" id="PS51000">
    <property type="entry name" value="HTH_DEOR_2"/>
    <property type="match status" value="1"/>
</dbReference>
<dbReference type="SMART" id="SM00420">
    <property type="entry name" value="HTH_DEOR"/>
    <property type="match status" value="1"/>
</dbReference>
<keyword evidence="4" id="KW-0804">Transcription</keyword>
<keyword evidence="2" id="KW-0678">Repressor</keyword>
<dbReference type="SMART" id="SM01134">
    <property type="entry name" value="DeoRC"/>
    <property type="match status" value="1"/>
</dbReference>
<feature type="region of interest" description="Disordered" evidence="6">
    <location>
        <begin position="255"/>
        <end position="275"/>
    </location>
</feature>
<gene>
    <name evidence="8" type="ORF">ABFY20_12500</name>
</gene>
<dbReference type="Pfam" id="PF08220">
    <property type="entry name" value="HTH_DeoR"/>
    <property type="match status" value="1"/>
</dbReference>
<dbReference type="RefSeq" id="WP_368496577.1">
    <property type="nucleotide sequence ID" value="NZ_CP162511.1"/>
</dbReference>